<evidence type="ECO:0000313" key="3">
    <source>
        <dbReference type="EMBL" id="EGA71313.1"/>
    </source>
</evidence>
<dbReference type="GeneID" id="95568338"/>
<dbReference type="Proteomes" id="UP000006228">
    <property type="component" value="Unassembled WGS sequence"/>
</dbReference>
<gene>
    <name evidence="3" type="ORF">VISI1226_13356</name>
</gene>
<feature type="region of interest" description="Disordered" evidence="1">
    <location>
        <begin position="219"/>
        <end position="241"/>
    </location>
</feature>
<protein>
    <recommendedName>
        <fullName evidence="5">Zinc-regulated TonB-dependent outer membrane receptor</fullName>
    </recommendedName>
</protein>
<dbReference type="SUPFAM" id="SSF56935">
    <property type="entry name" value="Porins"/>
    <property type="match status" value="1"/>
</dbReference>
<evidence type="ECO:0000313" key="4">
    <source>
        <dbReference type="Proteomes" id="UP000006228"/>
    </source>
</evidence>
<dbReference type="RefSeq" id="WP_008074785.1">
    <property type="nucleotide sequence ID" value="NZ_AEVT01000023.1"/>
</dbReference>
<feature type="signal peptide" evidence="2">
    <location>
        <begin position="1"/>
        <end position="19"/>
    </location>
</feature>
<dbReference type="Gene3D" id="2.40.160.10">
    <property type="entry name" value="Porin"/>
    <property type="match status" value="1"/>
</dbReference>
<proteinExistence type="predicted"/>
<sequence length="379" mass="43201">MKVINIATALCAFSSVASANSIEPNWQQVNLQSNLFAQFGYYQTSREEPYSIPGVITDAHVSHHEQGLQLMHGELGLLASLDQILAAKLVVGSHHGEAIEIEELWLQPYLHQNWTLRIGRQLSPIGLYNATHEHDWSFLDPTLAQQAFLASQYQDDSVHVTYATNRQDLTLWLGRGDQFPAQADSASPAAFGALYQWYQLRSQYQLTLVASAAQFTAQQRSNQQDDGHSHKHTSQTSPMTFTGDTQLVSLSSQLKWQQLTWDVEWMGQRLDANLVDSQQINTELSAFQQGLSSQLRWQNDQLELGLRYDWLHTDNQVTNTSRDFEQALDAKGLTPQRYSAVVNWRFAPMQLLRLQANYEQIDEQNQTAFWLVYQGNLTW</sequence>
<keyword evidence="2" id="KW-0732">Signal</keyword>
<name>E8M3X0_PHOS4</name>
<reference evidence="3 4" key="1">
    <citation type="journal article" date="2012" name="Int. J. Syst. Evol. Microbiol.">
        <title>Vibrio caribbeanicus sp. nov., isolated from the marine sponge Scleritoderma cyanea.</title>
        <authorList>
            <person name="Hoffmann M."/>
            <person name="Monday S.R."/>
            <person name="Allard M.W."/>
            <person name="Strain E.A."/>
            <person name="Whittaker P."/>
            <person name="Naum M."/>
            <person name="McCarthy P.J."/>
            <person name="Lopez J.V."/>
            <person name="Fischer M."/>
            <person name="Brown E.W."/>
        </authorList>
    </citation>
    <scope>NUCLEOTIDE SEQUENCE [LARGE SCALE GENOMIC DNA]</scope>
    <source>
        <strain evidence="4">DSMZ 21326</strain>
    </source>
</reference>
<accession>E8M3X0</accession>
<comment type="caution">
    <text evidence="3">The sequence shown here is derived from an EMBL/GenBank/DDBJ whole genome shotgun (WGS) entry which is preliminary data.</text>
</comment>
<dbReference type="EMBL" id="AEVT01000023">
    <property type="protein sequence ID" value="EGA71313.1"/>
    <property type="molecule type" value="Genomic_DNA"/>
</dbReference>
<organism evidence="3 4">
    <name type="scientific">Vibrio sinaloensis DSM 21326</name>
    <dbReference type="NCBI Taxonomy" id="945550"/>
    <lineage>
        <taxon>Bacteria</taxon>
        <taxon>Pseudomonadati</taxon>
        <taxon>Pseudomonadota</taxon>
        <taxon>Gammaproteobacteria</taxon>
        <taxon>Vibrionales</taxon>
        <taxon>Vibrionaceae</taxon>
        <taxon>Vibrio</taxon>
        <taxon>Vibrio oreintalis group</taxon>
    </lineage>
</organism>
<dbReference type="InterPro" id="IPR023614">
    <property type="entry name" value="Porin_dom_sf"/>
</dbReference>
<evidence type="ECO:0000256" key="2">
    <source>
        <dbReference type="SAM" id="SignalP"/>
    </source>
</evidence>
<dbReference type="eggNOG" id="COG3746">
    <property type="taxonomic scope" value="Bacteria"/>
</dbReference>
<dbReference type="AlphaFoldDB" id="E8M3X0"/>
<evidence type="ECO:0008006" key="5">
    <source>
        <dbReference type="Google" id="ProtNLM"/>
    </source>
</evidence>
<dbReference type="OrthoDB" id="9788733at2"/>
<feature type="chain" id="PRO_5003224703" description="Zinc-regulated TonB-dependent outer membrane receptor" evidence="2">
    <location>
        <begin position="20"/>
        <end position="379"/>
    </location>
</feature>
<evidence type="ECO:0000256" key="1">
    <source>
        <dbReference type="SAM" id="MobiDB-lite"/>
    </source>
</evidence>